<dbReference type="EMBL" id="LVYK01000049">
    <property type="protein sequence ID" value="RAS74474.1"/>
    <property type="molecule type" value="Genomic_DNA"/>
</dbReference>
<name>A0AAX1Q6S1_9BACI</name>
<proteinExistence type="predicted"/>
<comment type="caution">
    <text evidence="2">The sequence shown here is derived from an EMBL/GenBank/DDBJ whole genome shotgun (WGS) entry which is preliminary data.</text>
</comment>
<feature type="transmembrane region" description="Helical" evidence="1">
    <location>
        <begin position="42"/>
        <end position="66"/>
    </location>
</feature>
<accession>A0AAX1Q6S1</accession>
<keyword evidence="1" id="KW-0472">Membrane</keyword>
<protein>
    <submittedName>
        <fullName evidence="2">Uncharacterized protein</fullName>
    </submittedName>
</protein>
<dbReference type="RefSeq" id="WP_111922956.1">
    <property type="nucleotide sequence ID" value="NZ_LVYK01000049.1"/>
</dbReference>
<feature type="transmembrane region" description="Helical" evidence="1">
    <location>
        <begin position="12"/>
        <end position="30"/>
    </location>
</feature>
<organism evidence="2 3">
    <name type="scientific">Priestia endophytica</name>
    <dbReference type="NCBI Taxonomy" id="135735"/>
    <lineage>
        <taxon>Bacteria</taxon>
        <taxon>Bacillati</taxon>
        <taxon>Bacillota</taxon>
        <taxon>Bacilli</taxon>
        <taxon>Bacillales</taxon>
        <taxon>Bacillaceae</taxon>
        <taxon>Priestia</taxon>
    </lineage>
</organism>
<evidence type="ECO:0000313" key="2">
    <source>
        <dbReference type="EMBL" id="RAS74474.1"/>
    </source>
</evidence>
<keyword evidence="1" id="KW-1133">Transmembrane helix</keyword>
<gene>
    <name evidence="2" type="ORF">A3864_18675</name>
</gene>
<sequence length="93" mass="10385">MEYIAKKSQSLHLTVLNFFYSLMAVIRRPLTSSSKSHQKNAIAIWITVVIAIIVGGLTIAGLMWACEHFIKGGYFKGSYHILGSKVDIQCGRR</sequence>
<reference evidence="2 3" key="1">
    <citation type="submission" date="2016-03" db="EMBL/GenBank/DDBJ databases">
        <title>Comparison of Bacillus endophyticus and B. anthracis characteristics using whole genome sequence analysis and microbiological techniques.</title>
        <authorList>
            <person name="Lekota K.E."/>
            <person name="Mafofo J."/>
            <person name="Rees J."/>
            <person name="Muchadeyi F.C."/>
            <person name="Madoroba E."/>
            <person name="Van Heerden H."/>
        </authorList>
    </citation>
    <scope>NUCLEOTIDE SEQUENCE [LARGE SCALE GENOMIC DNA]</scope>
    <source>
        <strain evidence="2 3">3631_10C</strain>
    </source>
</reference>
<dbReference type="AlphaFoldDB" id="A0AAX1Q6S1"/>
<dbReference type="Proteomes" id="UP000250174">
    <property type="component" value="Unassembled WGS sequence"/>
</dbReference>
<evidence type="ECO:0000256" key="1">
    <source>
        <dbReference type="SAM" id="Phobius"/>
    </source>
</evidence>
<evidence type="ECO:0000313" key="3">
    <source>
        <dbReference type="Proteomes" id="UP000250174"/>
    </source>
</evidence>
<keyword evidence="1" id="KW-0812">Transmembrane</keyword>